<feature type="transmembrane region" description="Helical" evidence="7">
    <location>
        <begin position="232"/>
        <end position="259"/>
    </location>
</feature>
<evidence type="ECO:0000313" key="10">
    <source>
        <dbReference type="Proteomes" id="UP000319143"/>
    </source>
</evidence>
<dbReference type="InterPro" id="IPR000515">
    <property type="entry name" value="MetI-like"/>
</dbReference>
<name>A0A5C6E1N1_9BACT</name>
<keyword evidence="2 7" id="KW-0813">Transport</keyword>
<keyword evidence="3" id="KW-1003">Cell membrane</keyword>
<dbReference type="Pfam" id="PF00528">
    <property type="entry name" value="BPD_transp_1"/>
    <property type="match status" value="1"/>
</dbReference>
<feature type="transmembrane region" description="Helical" evidence="7">
    <location>
        <begin position="20"/>
        <end position="42"/>
    </location>
</feature>
<dbReference type="GO" id="GO:0055085">
    <property type="term" value="P:transmembrane transport"/>
    <property type="evidence" value="ECO:0007669"/>
    <property type="project" value="InterPro"/>
</dbReference>
<evidence type="ECO:0000256" key="5">
    <source>
        <dbReference type="ARBA" id="ARBA00022989"/>
    </source>
</evidence>
<evidence type="ECO:0000256" key="1">
    <source>
        <dbReference type="ARBA" id="ARBA00004651"/>
    </source>
</evidence>
<evidence type="ECO:0000313" key="9">
    <source>
        <dbReference type="EMBL" id="TWU41897.1"/>
    </source>
</evidence>
<dbReference type="EMBL" id="SJPV01000001">
    <property type="protein sequence ID" value="TWU41897.1"/>
    <property type="molecule type" value="Genomic_DNA"/>
</dbReference>
<dbReference type="PROSITE" id="PS50928">
    <property type="entry name" value="ABC_TM1"/>
    <property type="match status" value="1"/>
</dbReference>
<proteinExistence type="inferred from homology"/>
<dbReference type="PANTHER" id="PTHR30151">
    <property type="entry name" value="ALKANE SULFONATE ABC TRANSPORTER-RELATED, MEMBRANE SUBUNIT"/>
    <property type="match status" value="1"/>
</dbReference>
<dbReference type="RefSeq" id="WP_197230979.1">
    <property type="nucleotide sequence ID" value="NZ_SJPV01000001.1"/>
</dbReference>
<protein>
    <submittedName>
        <fullName evidence="9">Putative aliphatic sulfonates transport permease protein SsuC</fullName>
    </submittedName>
</protein>
<dbReference type="InterPro" id="IPR035906">
    <property type="entry name" value="MetI-like_sf"/>
</dbReference>
<keyword evidence="5 7" id="KW-1133">Transmembrane helix</keyword>
<evidence type="ECO:0000256" key="4">
    <source>
        <dbReference type="ARBA" id="ARBA00022692"/>
    </source>
</evidence>
<dbReference type="Proteomes" id="UP000319143">
    <property type="component" value="Unassembled WGS sequence"/>
</dbReference>
<dbReference type="SUPFAM" id="SSF161098">
    <property type="entry name" value="MetI-like"/>
    <property type="match status" value="1"/>
</dbReference>
<dbReference type="GO" id="GO:0005886">
    <property type="term" value="C:plasma membrane"/>
    <property type="evidence" value="ECO:0007669"/>
    <property type="project" value="UniProtKB-SubCell"/>
</dbReference>
<feature type="domain" description="ABC transmembrane type-1" evidence="8">
    <location>
        <begin position="67"/>
        <end position="255"/>
    </location>
</feature>
<comment type="similarity">
    <text evidence="7">Belongs to the binding-protein-dependent transport system permease family.</text>
</comment>
<feature type="transmembrane region" description="Helical" evidence="7">
    <location>
        <begin position="133"/>
        <end position="153"/>
    </location>
</feature>
<keyword evidence="6 7" id="KW-0472">Membrane</keyword>
<keyword evidence="10" id="KW-1185">Reference proteome</keyword>
<dbReference type="PANTHER" id="PTHR30151:SF41">
    <property type="entry name" value="ABC TRANSPORTER PERMEASE PROTEIN"/>
    <property type="match status" value="1"/>
</dbReference>
<dbReference type="CDD" id="cd06261">
    <property type="entry name" value="TM_PBP2"/>
    <property type="match status" value="1"/>
</dbReference>
<comment type="subcellular location">
    <subcellularLocation>
        <location evidence="1 7">Cell membrane</location>
        <topology evidence="1 7">Multi-pass membrane protein</topology>
    </subcellularLocation>
</comment>
<dbReference type="Gene3D" id="1.10.3720.10">
    <property type="entry name" value="MetI-like"/>
    <property type="match status" value="1"/>
</dbReference>
<comment type="caution">
    <text evidence="9">The sequence shown here is derived from an EMBL/GenBank/DDBJ whole genome shotgun (WGS) entry which is preliminary data.</text>
</comment>
<gene>
    <name evidence="9" type="primary">ssuC</name>
    <name evidence="9" type="ORF">Poly41_01900</name>
</gene>
<evidence type="ECO:0000256" key="6">
    <source>
        <dbReference type="ARBA" id="ARBA00023136"/>
    </source>
</evidence>
<sequence>MKVVCADPAGWKKTAWEMGWVVGVAAVGLLLWEAIIWCFELPPILLPSPRQVVAAAIGERVALLQGTVVTAIAAMAGLGAAIAMGCLMAIAFSQSNRIRKAFFPYVVFLQTVPIVAIAPLLITWSGYQFRTVVLVTVIICFFPIVNSVTEGLLSVQHDLSDLFRLYGAGRTKRLFGLQFPSAVPFLVVGMKTSSGLAVIGAIVAEFFVGNGSSYNGLGTLMTGWQAFQRTDALIAAIFASAILGLFLFGTVRLVSVTVLRRWTTGYRNR</sequence>
<organism evidence="9 10">
    <name type="scientific">Novipirellula artificiosorum</name>
    <dbReference type="NCBI Taxonomy" id="2528016"/>
    <lineage>
        <taxon>Bacteria</taxon>
        <taxon>Pseudomonadati</taxon>
        <taxon>Planctomycetota</taxon>
        <taxon>Planctomycetia</taxon>
        <taxon>Pirellulales</taxon>
        <taxon>Pirellulaceae</taxon>
        <taxon>Novipirellula</taxon>
    </lineage>
</organism>
<feature type="transmembrane region" description="Helical" evidence="7">
    <location>
        <begin position="62"/>
        <end position="90"/>
    </location>
</feature>
<evidence type="ECO:0000256" key="2">
    <source>
        <dbReference type="ARBA" id="ARBA00022448"/>
    </source>
</evidence>
<dbReference type="AlphaFoldDB" id="A0A5C6E1N1"/>
<evidence type="ECO:0000259" key="8">
    <source>
        <dbReference type="PROSITE" id="PS50928"/>
    </source>
</evidence>
<evidence type="ECO:0000256" key="7">
    <source>
        <dbReference type="RuleBase" id="RU363032"/>
    </source>
</evidence>
<keyword evidence="4 7" id="KW-0812">Transmembrane</keyword>
<reference evidence="9 10" key="1">
    <citation type="submission" date="2019-02" db="EMBL/GenBank/DDBJ databases">
        <title>Deep-cultivation of Planctomycetes and their phenomic and genomic characterization uncovers novel biology.</title>
        <authorList>
            <person name="Wiegand S."/>
            <person name="Jogler M."/>
            <person name="Boedeker C."/>
            <person name="Pinto D."/>
            <person name="Vollmers J."/>
            <person name="Rivas-Marin E."/>
            <person name="Kohn T."/>
            <person name="Peeters S.H."/>
            <person name="Heuer A."/>
            <person name="Rast P."/>
            <person name="Oberbeckmann S."/>
            <person name="Bunk B."/>
            <person name="Jeske O."/>
            <person name="Meyerdierks A."/>
            <person name="Storesund J.E."/>
            <person name="Kallscheuer N."/>
            <person name="Luecker S."/>
            <person name="Lage O.M."/>
            <person name="Pohl T."/>
            <person name="Merkel B.J."/>
            <person name="Hornburger P."/>
            <person name="Mueller R.-W."/>
            <person name="Bruemmer F."/>
            <person name="Labrenz M."/>
            <person name="Spormann A.M."/>
            <person name="Op Den Camp H."/>
            <person name="Overmann J."/>
            <person name="Amann R."/>
            <person name="Jetten M.S.M."/>
            <person name="Mascher T."/>
            <person name="Medema M.H."/>
            <person name="Devos D.P."/>
            <person name="Kaster A.-K."/>
            <person name="Ovreas L."/>
            <person name="Rohde M."/>
            <person name="Galperin M.Y."/>
            <person name="Jogler C."/>
        </authorList>
    </citation>
    <scope>NUCLEOTIDE SEQUENCE [LARGE SCALE GENOMIC DNA]</scope>
    <source>
        <strain evidence="9 10">Poly41</strain>
    </source>
</reference>
<evidence type="ECO:0000256" key="3">
    <source>
        <dbReference type="ARBA" id="ARBA00022475"/>
    </source>
</evidence>
<feature type="transmembrane region" description="Helical" evidence="7">
    <location>
        <begin position="102"/>
        <end position="127"/>
    </location>
</feature>
<accession>A0A5C6E1N1</accession>